<keyword evidence="2" id="KW-0812">Transmembrane</keyword>
<dbReference type="Proteomes" id="UP000008281">
    <property type="component" value="Unassembled WGS sequence"/>
</dbReference>
<feature type="signal peptide" evidence="3">
    <location>
        <begin position="1"/>
        <end position="18"/>
    </location>
</feature>
<dbReference type="InterPro" id="IPR003125">
    <property type="entry name" value="WSN"/>
</dbReference>
<dbReference type="EMBL" id="DS268421">
    <property type="protein sequence ID" value="EFO88993.1"/>
    <property type="molecule type" value="Genomic_DNA"/>
</dbReference>
<feature type="chain" id="PRO_5003175869" description="Domain of unknown function WSN domain-containing protein" evidence="3">
    <location>
        <begin position="19"/>
        <end position="1276"/>
    </location>
</feature>
<organism evidence="6">
    <name type="scientific">Caenorhabditis remanei</name>
    <name type="common">Caenorhabditis vulgaris</name>
    <dbReference type="NCBI Taxonomy" id="31234"/>
    <lineage>
        <taxon>Eukaryota</taxon>
        <taxon>Metazoa</taxon>
        <taxon>Ecdysozoa</taxon>
        <taxon>Nematoda</taxon>
        <taxon>Chromadorea</taxon>
        <taxon>Rhabditida</taxon>
        <taxon>Rhabditina</taxon>
        <taxon>Rhabditomorpha</taxon>
        <taxon>Rhabditoidea</taxon>
        <taxon>Rhabditidae</taxon>
        <taxon>Peloderinae</taxon>
        <taxon>Caenorhabditis</taxon>
    </lineage>
</organism>
<dbReference type="Pfam" id="PF02206">
    <property type="entry name" value="WSN"/>
    <property type="match status" value="1"/>
</dbReference>
<evidence type="ECO:0000256" key="2">
    <source>
        <dbReference type="SAM" id="Phobius"/>
    </source>
</evidence>
<evidence type="ECO:0000313" key="5">
    <source>
        <dbReference type="EMBL" id="EFO88993.1"/>
    </source>
</evidence>
<dbReference type="PANTHER" id="PTHR22956:SF15">
    <property type="entry name" value="DOMAIN OF UNKNOWN FUNCTION WSN DOMAIN-CONTAINING PROTEIN"/>
    <property type="match status" value="1"/>
</dbReference>
<dbReference type="OrthoDB" id="5874160at2759"/>
<dbReference type="Gene3D" id="1.25.40.20">
    <property type="entry name" value="Ankyrin repeat-containing domain"/>
    <property type="match status" value="1"/>
</dbReference>
<protein>
    <recommendedName>
        <fullName evidence="4">Domain of unknown function WSN domain-containing protein</fullName>
    </recommendedName>
</protein>
<evidence type="ECO:0000313" key="6">
    <source>
        <dbReference type="Proteomes" id="UP000008281"/>
    </source>
</evidence>
<feature type="domain" description="Domain of unknown function WSN" evidence="4">
    <location>
        <begin position="41"/>
        <end position="110"/>
    </location>
</feature>
<sequence>MQICLVFFLLLNVLPTFSIEWSSEYINGRKYLLNRNKRADGAINQILEKHLPLGRVFNALYLQMELNDKKIDGSDVVAGVLNLKDKASLEKLVSLNVDGVADELKAVEQAVQAVPNGIRQIAEVEAIADKYKFVLEINNTMREALVKARNQDNIPNIILEKPDIIAIELLSENRAETVLNAIKTFESAQAFDETLFKALITAIEDCQTLLNNLPNDVHILKHDLDKSLDVLVSGIEDATSVYEKKEAFKQLTDYLLKSDIELKKIESLKTIQSTETIKFVNAAVPSLGEALQQPSNVSIVAAFSSKLHFSGVHNDFKAIWLKEILNEGRELKQLESFLETFDTLANGTVRLEEIGKIIFNLDNLNNLDDYLDFFNSVEKFKLFSQSTNMNIFEPCLNYSNVKKPDRLKDMKGLSLKLEEIFKIIPNIEKILDGKTDLESIAITMSTHKPGPTAVRAHNFDKWKTGPVIAGMKKFFEGINEFCGSLKQNKSFVDDFKSVIEAAPQIKEVLYWISNITLAEKECDPVFQLDVESLRKINDVPNIVYGMRSRNHTKKTQNFIENIPKLKSSLRTFNTAIAQAQPNNPSNGKNNVSPSAKPPRGKPKRETKTIKDLKLKRQSLLGVAFATRSLEQMKRIEEKSSDFQTVFLKGEDAVKAISKVKNAEKKSKLEAVWKDFPNFKKDLESFITSNSKAVASLKYVPEKNLKDVGNVYMNITVFKFSRHAELREMRETMRYFDNPIPSLIDALASIEELLAMDWGLVHTNFQKVPNSLIGLQNDFLEFFRVEKKVEPNTKEKAKGGLNLFLLIGVGLGVLVLIAIIVLVILYCVFVYDSDLKKSPPEEPDYSPPEEKFFEFTYMQVQDARLEMNKRDKKYIGNTPLFNAVIRDDWPAAEKMIKQGVVLDATCAGPLCRTVLFEAVLKQKQSFCKKLLKAAADQTICDATGDDPDTWTDRFNMTDLFQYFYDERKLKAPPRIVPSVKRYWKVLVLDKSCFKFYKKKKLPKRIKNHITWGYNEDMDLDSFSHIVLPNEYVKKDVTLLLDEKDFLTFQLLGCWANLMSVKWLNALANKEIHEKAMNRDFEYYVMHTEYRGNHHERTVFKQKTSIHKLQPRLLMNVAVTLLPTKLPYWKDQTKELKALVEQFGGELPKEVIMDDDDNCPLPYYSMDIDNLSSQNRCWVLKFEDSKVNPEWKKWPDRCTVSDIQLLFECIARWKVLEHSNAIVAPEEIAREPEIVPGTDGKSKMVSTQKPASKPAGKSQFKNLKERKSKMVKKIEKRS</sequence>
<reference evidence="5" key="1">
    <citation type="submission" date="2007-07" db="EMBL/GenBank/DDBJ databases">
        <title>PCAP assembly of the Caenorhabditis remanei genome.</title>
        <authorList>
            <consortium name="The Caenorhabditis remanei Sequencing Consortium"/>
            <person name="Wilson R.K."/>
        </authorList>
    </citation>
    <scope>NUCLEOTIDE SEQUENCE [LARGE SCALE GENOMIC DNA]</scope>
    <source>
        <strain evidence="5">PB4641</strain>
    </source>
</reference>
<name>E3M1N2_CAERE</name>
<dbReference type="AlphaFoldDB" id="E3M1N2"/>
<dbReference type="OMA" id="IACERHY"/>
<dbReference type="eggNOG" id="ENOG502TGQ6">
    <property type="taxonomic scope" value="Eukaryota"/>
</dbReference>
<dbReference type="InterPro" id="IPR036770">
    <property type="entry name" value="Ankyrin_rpt-contain_sf"/>
</dbReference>
<feature type="compositionally biased region" description="Basic residues" evidence="1">
    <location>
        <begin position="1262"/>
        <end position="1276"/>
    </location>
</feature>
<feature type="region of interest" description="Disordered" evidence="1">
    <location>
        <begin position="1231"/>
        <end position="1276"/>
    </location>
</feature>
<dbReference type="SMART" id="SM00453">
    <property type="entry name" value="WSN"/>
    <property type="match status" value="1"/>
</dbReference>
<feature type="region of interest" description="Disordered" evidence="1">
    <location>
        <begin position="578"/>
        <end position="608"/>
    </location>
</feature>
<feature type="compositionally biased region" description="Polar residues" evidence="1">
    <location>
        <begin position="578"/>
        <end position="593"/>
    </location>
</feature>
<proteinExistence type="predicted"/>
<dbReference type="PANTHER" id="PTHR22956">
    <property type="entry name" value="ANKYRIN REPEAT-CONTAINING PROTEIN F37A4.4-RELATED-RELATED"/>
    <property type="match status" value="1"/>
</dbReference>
<evidence type="ECO:0000256" key="1">
    <source>
        <dbReference type="SAM" id="MobiDB-lite"/>
    </source>
</evidence>
<gene>
    <name evidence="5" type="ORF">CRE_06582</name>
</gene>
<dbReference type="InterPro" id="IPR053345">
    <property type="entry name" value="Ankyrin_repeat-containing"/>
</dbReference>
<keyword evidence="2" id="KW-1133">Transmembrane helix</keyword>
<evidence type="ECO:0000259" key="4">
    <source>
        <dbReference type="SMART" id="SM00453"/>
    </source>
</evidence>
<keyword evidence="6" id="KW-1185">Reference proteome</keyword>
<keyword evidence="2" id="KW-0472">Membrane</keyword>
<dbReference type="SUPFAM" id="SSF48403">
    <property type="entry name" value="Ankyrin repeat"/>
    <property type="match status" value="1"/>
</dbReference>
<evidence type="ECO:0000256" key="3">
    <source>
        <dbReference type="SAM" id="SignalP"/>
    </source>
</evidence>
<keyword evidence="3" id="KW-0732">Signal</keyword>
<dbReference type="InParanoid" id="E3M1N2"/>
<feature type="transmembrane region" description="Helical" evidence="2">
    <location>
        <begin position="802"/>
        <end position="830"/>
    </location>
</feature>
<dbReference type="HOGENOM" id="CLU_251067_0_0_1"/>
<accession>E3M1N2</accession>